<keyword evidence="6" id="KW-0915">Sodium</keyword>
<feature type="transmembrane region" description="Helical" evidence="7">
    <location>
        <begin position="164"/>
        <end position="181"/>
    </location>
</feature>
<comment type="caution">
    <text evidence="9">The sequence shown here is derived from an EMBL/GenBank/DDBJ whole genome shotgun (WGS) entry which is preliminary data.</text>
</comment>
<dbReference type="Proteomes" id="UP001176940">
    <property type="component" value="Unassembled WGS sequence"/>
</dbReference>
<keyword evidence="6" id="KW-0406">Ion transport</keyword>
<comment type="subcellular location">
    <subcellularLocation>
        <location evidence="1">Membrane</location>
        <topology evidence="1">Multi-pass membrane protein</topology>
    </subcellularLocation>
</comment>
<dbReference type="InterPro" id="IPR009057">
    <property type="entry name" value="Homeodomain-like_sf"/>
</dbReference>
<evidence type="ECO:0000256" key="6">
    <source>
        <dbReference type="ARBA" id="ARBA00023201"/>
    </source>
</evidence>
<sequence>MVKTKELSKDTKNKIVALHQAGKTESAIANQLGVKKSTVGAIIRKWKTCKTTDNLPRSGAPRKIPPCGVRMITRTEASCAYTIMLMAVYWCTEVIPLAVTALMPVLLFPMFGILESKQVCMQYLKDTNMLFVGGLIVAVAVEHWNLHKRIALKVLLIVGVKPPLLMLGFMGVTAFLSMWISNTATTAMMVPIVQAVLGQLNNTKQDSSILDSEGQTNPGMQLDEKNAIPMTDVQVQDCTVPFSVVANGHVQDIASEVKERKEKKRINKGMMLSVCYAASIGGTATLTGTGPNLVLKGQLSSIFPNNGDILNFASWFGFACPNMIVMLCMAWFWLQFSFMGLKSAPAYIYSLFSVYHPSHLLHSANEIKLPALTVRASRKAEHSGDVTSLLYGRRSQSVREADCEGRDDTGIFKKTWGCGTSDSEKERAAYNIIRDEYRKLGPISFAESNVLLLFTLLVILWFTRDPGFVKGWATVLFNKDNIEYVTDATVAIFVAVLLFILPAKSPRISCQKQNSFDLEDPEEGKNYCPKFCPSK</sequence>
<accession>A0ABN9MKE8</accession>
<proteinExistence type="inferred from homology"/>
<dbReference type="InterPro" id="IPR001898">
    <property type="entry name" value="SLC13A/DASS"/>
</dbReference>
<protein>
    <recommendedName>
        <fullName evidence="8">Sleeping Beauty transposase HTH domain-containing protein</fullName>
    </recommendedName>
</protein>
<evidence type="ECO:0000256" key="3">
    <source>
        <dbReference type="ARBA" id="ARBA00022692"/>
    </source>
</evidence>
<dbReference type="InterPro" id="IPR057667">
    <property type="entry name" value="HTH_SB"/>
</dbReference>
<feature type="transmembrane region" description="Helical" evidence="7">
    <location>
        <begin position="270"/>
        <end position="289"/>
    </location>
</feature>
<feature type="transmembrane region" description="Helical" evidence="7">
    <location>
        <begin position="443"/>
        <end position="462"/>
    </location>
</feature>
<evidence type="ECO:0000256" key="5">
    <source>
        <dbReference type="ARBA" id="ARBA00023136"/>
    </source>
</evidence>
<dbReference type="PANTHER" id="PTHR10283">
    <property type="entry name" value="SOLUTE CARRIER FAMILY 13 MEMBER"/>
    <property type="match status" value="1"/>
</dbReference>
<evidence type="ECO:0000256" key="4">
    <source>
        <dbReference type="ARBA" id="ARBA00022989"/>
    </source>
</evidence>
<keyword evidence="10" id="KW-1185">Reference proteome</keyword>
<dbReference type="PANTHER" id="PTHR10283:SF109">
    <property type="entry name" value="NA(+)_CITRATE COTRANSPORTER"/>
    <property type="match status" value="1"/>
</dbReference>
<dbReference type="Gene3D" id="1.10.10.10">
    <property type="entry name" value="Winged helix-like DNA-binding domain superfamily/Winged helix DNA-binding domain"/>
    <property type="match status" value="1"/>
</dbReference>
<organism evidence="9 10">
    <name type="scientific">Ranitomeya imitator</name>
    <name type="common">mimic poison frog</name>
    <dbReference type="NCBI Taxonomy" id="111125"/>
    <lineage>
        <taxon>Eukaryota</taxon>
        <taxon>Metazoa</taxon>
        <taxon>Chordata</taxon>
        <taxon>Craniata</taxon>
        <taxon>Vertebrata</taxon>
        <taxon>Euteleostomi</taxon>
        <taxon>Amphibia</taxon>
        <taxon>Batrachia</taxon>
        <taxon>Anura</taxon>
        <taxon>Neobatrachia</taxon>
        <taxon>Hyloidea</taxon>
        <taxon>Dendrobatidae</taxon>
        <taxon>Dendrobatinae</taxon>
        <taxon>Ranitomeya</taxon>
    </lineage>
</organism>
<evidence type="ECO:0000256" key="7">
    <source>
        <dbReference type="SAM" id="Phobius"/>
    </source>
</evidence>
<gene>
    <name evidence="9" type="ORF">RIMI_LOCUS20689248</name>
</gene>
<dbReference type="Pfam" id="PF25787">
    <property type="entry name" value="HTH_SB"/>
    <property type="match status" value="1"/>
</dbReference>
<keyword evidence="4 7" id="KW-1133">Transmembrane helix</keyword>
<keyword evidence="5 7" id="KW-0472">Membrane</keyword>
<evidence type="ECO:0000256" key="1">
    <source>
        <dbReference type="ARBA" id="ARBA00004141"/>
    </source>
</evidence>
<dbReference type="EMBL" id="CAUEEQ010070125">
    <property type="protein sequence ID" value="CAJ0965844.1"/>
    <property type="molecule type" value="Genomic_DNA"/>
</dbReference>
<dbReference type="Pfam" id="PF00939">
    <property type="entry name" value="Na_sulph_symp"/>
    <property type="match status" value="2"/>
</dbReference>
<evidence type="ECO:0000313" key="9">
    <source>
        <dbReference type="EMBL" id="CAJ0965844.1"/>
    </source>
</evidence>
<dbReference type="InterPro" id="IPR036388">
    <property type="entry name" value="WH-like_DNA-bd_sf"/>
</dbReference>
<keyword evidence="3 7" id="KW-0812">Transmembrane</keyword>
<comment type="similarity">
    <text evidence="2">Belongs to the SLC13A/DASS transporter (TC 2.A.47) family. NADC subfamily.</text>
</comment>
<evidence type="ECO:0000256" key="2">
    <source>
        <dbReference type="ARBA" id="ARBA00006772"/>
    </source>
</evidence>
<dbReference type="SUPFAM" id="SSF46689">
    <property type="entry name" value="Homeodomain-like"/>
    <property type="match status" value="1"/>
</dbReference>
<keyword evidence="6" id="KW-0813">Transport</keyword>
<evidence type="ECO:0000259" key="8">
    <source>
        <dbReference type="Pfam" id="PF25787"/>
    </source>
</evidence>
<feature type="transmembrane region" description="Helical" evidence="7">
    <location>
        <begin position="309"/>
        <end position="334"/>
    </location>
</feature>
<name>A0ABN9MKE8_9NEOB</name>
<evidence type="ECO:0000313" key="10">
    <source>
        <dbReference type="Proteomes" id="UP001176940"/>
    </source>
</evidence>
<feature type="transmembrane region" description="Helical" evidence="7">
    <location>
        <begin position="126"/>
        <end position="144"/>
    </location>
</feature>
<reference evidence="9" key="1">
    <citation type="submission" date="2023-07" db="EMBL/GenBank/DDBJ databases">
        <authorList>
            <person name="Stuckert A."/>
        </authorList>
    </citation>
    <scope>NUCLEOTIDE SEQUENCE</scope>
</reference>
<feature type="domain" description="Sleeping Beauty transposase HTH" evidence="8">
    <location>
        <begin position="1"/>
        <end position="52"/>
    </location>
</feature>
<feature type="transmembrane region" description="Helical" evidence="7">
    <location>
        <begin position="482"/>
        <end position="503"/>
    </location>
</feature>
<feature type="transmembrane region" description="Helical" evidence="7">
    <location>
        <begin position="94"/>
        <end position="114"/>
    </location>
</feature>
<keyword evidence="6" id="KW-0739">Sodium transport</keyword>